<accession>A0AA85K6S7</accession>
<dbReference type="Proteomes" id="UP000050795">
    <property type="component" value="Unassembled WGS sequence"/>
</dbReference>
<feature type="region of interest" description="Disordered" evidence="1">
    <location>
        <begin position="1"/>
        <end position="49"/>
    </location>
</feature>
<proteinExistence type="predicted"/>
<name>A0AA85K6S7_TRIRE</name>
<evidence type="ECO:0000313" key="3">
    <source>
        <dbReference type="WBParaSite" id="TREG1_63230.1"/>
    </source>
</evidence>
<keyword evidence="2" id="KW-1185">Reference proteome</keyword>
<sequence>MGRSHSQRSSSSALSEKQKSHHHSKQQNSRSNHKKTKRKSSSRNTSKDCQKAKLLNLTKAISTMIDSDKKRNRSEKHKNKLPSCGCPYDCESEIQALRKNIENLRSGLSHSYKDRPIFQLEHFIDDHYQLLSEAWLSIGQSKLRDLVSASLLSICARRERRDAKHSSNKSPRVSCIVQPFVSFDGSDYQLGVSELWHRCIRELDDLSVEQVRTILNGTGNLDPTELVHNSSSNKAGVIISDKDHKSRSKASMENKVDEKISDKQIHDADSTTALCSRQTIGSSFRYFNAVLSSLAASSASLLVFACKSSSLCDIGHISSTSEI</sequence>
<dbReference type="WBParaSite" id="TREG1_63230.1">
    <property type="protein sequence ID" value="TREG1_63230.1"/>
    <property type="gene ID" value="TREG1_63230"/>
</dbReference>
<dbReference type="AlphaFoldDB" id="A0AA85K6S7"/>
<evidence type="ECO:0000313" key="2">
    <source>
        <dbReference type="Proteomes" id="UP000050795"/>
    </source>
</evidence>
<evidence type="ECO:0000256" key="1">
    <source>
        <dbReference type="SAM" id="MobiDB-lite"/>
    </source>
</evidence>
<feature type="compositionally biased region" description="Low complexity" evidence="1">
    <location>
        <begin position="1"/>
        <end position="15"/>
    </location>
</feature>
<organism evidence="2 3">
    <name type="scientific">Trichobilharzia regenti</name>
    <name type="common">Nasal bird schistosome</name>
    <dbReference type="NCBI Taxonomy" id="157069"/>
    <lineage>
        <taxon>Eukaryota</taxon>
        <taxon>Metazoa</taxon>
        <taxon>Spiralia</taxon>
        <taxon>Lophotrochozoa</taxon>
        <taxon>Platyhelminthes</taxon>
        <taxon>Trematoda</taxon>
        <taxon>Digenea</taxon>
        <taxon>Strigeidida</taxon>
        <taxon>Schistosomatoidea</taxon>
        <taxon>Schistosomatidae</taxon>
        <taxon>Trichobilharzia</taxon>
    </lineage>
</organism>
<protein>
    <submittedName>
        <fullName evidence="3">Uncharacterized protein</fullName>
    </submittedName>
</protein>
<feature type="compositionally biased region" description="Basic residues" evidence="1">
    <location>
        <begin position="19"/>
        <end position="41"/>
    </location>
</feature>
<reference evidence="2" key="1">
    <citation type="submission" date="2022-06" db="EMBL/GenBank/DDBJ databases">
        <authorList>
            <person name="Berger JAMES D."/>
            <person name="Berger JAMES D."/>
        </authorList>
    </citation>
    <scope>NUCLEOTIDE SEQUENCE [LARGE SCALE GENOMIC DNA]</scope>
</reference>
<reference evidence="3" key="2">
    <citation type="submission" date="2023-11" db="UniProtKB">
        <authorList>
            <consortium name="WormBaseParasite"/>
        </authorList>
    </citation>
    <scope>IDENTIFICATION</scope>
</reference>